<organism evidence="2 3">
    <name type="scientific">Neurospora hispaniola</name>
    <dbReference type="NCBI Taxonomy" id="588809"/>
    <lineage>
        <taxon>Eukaryota</taxon>
        <taxon>Fungi</taxon>
        <taxon>Dikarya</taxon>
        <taxon>Ascomycota</taxon>
        <taxon>Pezizomycotina</taxon>
        <taxon>Sordariomycetes</taxon>
        <taxon>Sordariomycetidae</taxon>
        <taxon>Sordariales</taxon>
        <taxon>Sordariaceae</taxon>
        <taxon>Neurospora</taxon>
    </lineage>
</organism>
<feature type="region of interest" description="Disordered" evidence="1">
    <location>
        <begin position="68"/>
        <end position="160"/>
    </location>
</feature>
<dbReference type="GeneID" id="87877171"/>
<name>A0AAJ0I3G2_9PEZI</name>
<dbReference type="Proteomes" id="UP001285908">
    <property type="component" value="Unassembled WGS sequence"/>
</dbReference>
<evidence type="ECO:0000313" key="3">
    <source>
        <dbReference type="Proteomes" id="UP001285908"/>
    </source>
</evidence>
<comment type="caution">
    <text evidence="2">The sequence shown here is derived from an EMBL/GenBank/DDBJ whole genome shotgun (WGS) entry which is preliminary data.</text>
</comment>
<protein>
    <submittedName>
        <fullName evidence="2">Uncharacterized protein</fullName>
    </submittedName>
</protein>
<keyword evidence="3" id="KW-1185">Reference proteome</keyword>
<feature type="compositionally biased region" description="Low complexity" evidence="1">
    <location>
        <begin position="291"/>
        <end position="308"/>
    </location>
</feature>
<feature type="compositionally biased region" description="Polar residues" evidence="1">
    <location>
        <begin position="309"/>
        <end position="319"/>
    </location>
</feature>
<dbReference type="RefSeq" id="XP_062690758.1">
    <property type="nucleotide sequence ID" value="XM_062839549.1"/>
</dbReference>
<feature type="compositionally biased region" description="Low complexity" evidence="1">
    <location>
        <begin position="320"/>
        <end position="333"/>
    </location>
</feature>
<gene>
    <name evidence="2" type="ORF">B0T23DRAFT_414112</name>
</gene>
<feature type="compositionally biased region" description="Polar residues" evidence="1">
    <location>
        <begin position="334"/>
        <end position="348"/>
    </location>
</feature>
<dbReference type="EMBL" id="JAULSX010000006">
    <property type="protein sequence ID" value="KAK3489051.1"/>
    <property type="molecule type" value="Genomic_DNA"/>
</dbReference>
<reference evidence="2 3" key="1">
    <citation type="journal article" date="2023" name="Mol. Phylogenet. Evol.">
        <title>Genome-scale phylogeny and comparative genomics of the fungal order Sordariales.</title>
        <authorList>
            <person name="Hensen N."/>
            <person name="Bonometti L."/>
            <person name="Westerberg I."/>
            <person name="Brannstrom I.O."/>
            <person name="Guillou S."/>
            <person name="Cros-Aarteil S."/>
            <person name="Calhoun S."/>
            <person name="Haridas S."/>
            <person name="Kuo A."/>
            <person name="Mondo S."/>
            <person name="Pangilinan J."/>
            <person name="Riley R."/>
            <person name="LaButti K."/>
            <person name="Andreopoulos B."/>
            <person name="Lipzen A."/>
            <person name="Chen C."/>
            <person name="Yan M."/>
            <person name="Daum C."/>
            <person name="Ng V."/>
            <person name="Clum A."/>
            <person name="Steindorff A."/>
            <person name="Ohm R.A."/>
            <person name="Martin F."/>
            <person name="Silar P."/>
            <person name="Natvig D.O."/>
            <person name="Lalanne C."/>
            <person name="Gautier V."/>
            <person name="Ament-Velasquez S.L."/>
            <person name="Kruys A."/>
            <person name="Hutchinson M.I."/>
            <person name="Powell A.J."/>
            <person name="Barry K."/>
            <person name="Miller A.N."/>
            <person name="Grigoriev I.V."/>
            <person name="Debuchy R."/>
            <person name="Gladieux P."/>
            <person name="Hiltunen Thoren M."/>
            <person name="Johannesson H."/>
        </authorList>
    </citation>
    <scope>NUCLEOTIDE SEQUENCE [LARGE SCALE GENOMIC DNA]</scope>
    <source>
        <strain evidence="2 3">FGSC 10403</strain>
    </source>
</reference>
<feature type="compositionally biased region" description="Low complexity" evidence="1">
    <location>
        <begin position="246"/>
        <end position="261"/>
    </location>
</feature>
<dbReference type="AlphaFoldDB" id="A0AAJ0I3G2"/>
<feature type="compositionally biased region" description="Polar residues" evidence="1">
    <location>
        <begin position="226"/>
        <end position="237"/>
    </location>
</feature>
<feature type="compositionally biased region" description="Polar residues" evidence="1">
    <location>
        <begin position="182"/>
        <end position="194"/>
    </location>
</feature>
<evidence type="ECO:0000313" key="2">
    <source>
        <dbReference type="EMBL" id="KAK3489051.1"/>
    </source>
</evidence>
<feature type="region of interest" description="Disordered" evidence="1">
    <location>
        <begin position="177"/>
        <end position="355"/>
    </location>
</feature>
<accession>A0AAJ0I3G2</accession>
<proteinExistence type="predicted"/>
<feature type="compositionally biased region" description="Polar residues" evidence="1">
    <location>
        <begin position="262"/>
        <end position="277"/>
    </location>
</feature>
<feature type="compositionally biased region" description="Polar residues" evidence="1">
    <location>
        <begin position="87"/>
        <end position="108"/>
    </location>
</feature>
<sequence>MNTRPKCEAANITINTLPSDRSLNNQFRENGYRGTTLLSLSQNIKTALNLTPMSRRFAYSGFTLPSRDRDWDGYQSSPDPYYRNTRAESSYSPTRRTVGYRQSSSAFYSQEPRRPADGTHGQSSFIDSPTRPRGSRRILDDSDYDADYSDQWSGSAARGPARFGGYGFNATLRGSNLHGRSRVQTPPASFTYDNSEARRSESGSDYSGDVIYARRGRSPVRRGYSPSPTRTQGSFWSSPGRDRGWSRSARVFRPPSPVRRSWISSDPPRQQNNTSGRRSYIYDDSLGGRRSGTWSGSSPSPPRRNTGTNQGNLRFTSYASEDSPIRSPRSPDSQTANGWSDYFQPTESSRYRGYW</sequence>
<evidence type="ECO:0000256" key="1">
    <source>
        <dbReference type="SAM" id="MobiDB-lite"/>
    </source>
</evidence>